<name>A0AAD5M4E8_PARTN</name>
<accession>A0AAD5M4E8</accession>
<dbReference type="EMBL" id="JAHQIW010001287">
    <property type="protein sequence ID" value="KAJ1352007.1"/>
    <property type="molecule type" value="Genomic_DNA"/>
</dbReference>
<keyword evidence="3" id="KW-1185">Reference proteome</keyword>
<proteinExistence type="predicted"/>
<reference evidence="2" key="1">
    <citation type="submission" date="2021-06" db="EMBL/GenBank/DDBJ databases">
        <title>Parelaphostrongylus tenuis whole genome reference sequence.</title>
        <authorList>
            <person name="Garwood T.J."/>
            <person name="Larsen P.A."/>
            <person name="Fountain-Jones N.M."/>
            <person name="Garbe J.R."/>
            <person name="Macchietto M.G."/>
            <person name="Kania S.A."/>
            <person name="Gerhold R.W."/>
            <person name="Richards J.E."/>
            <person name="Wolf T.M."/>
        </authorList>
    </citation>
    <scope>NUCLEOTIDE SEQUENCE</scope>
    <source>
        <strain evidence="2">MNPRO001-30</strain>
        <tissue evidence="2">Meninges</tissue>
    </source>
</reference>
<feature type="region of interest" description="Disordered" evidence="1">
    <location>
        <begin position="33"/>
        <end position="54"/>
    </location>
</feature>
<sequence length="88" mass="9936">MARLKLTSDCRAVNMLSLYTMWAELILPPQKGTGVEKMRDRGREQTREQSGRPSSLYVDEVGQINDVVIRFIYNACRASSAFLLLNGV</sequence>
<dbReference type="AlphaFoldDB" id="A0AAD5M4E8"/>
<comment type="caution">
    <text evidence="2">The sequence shown here is derived from an EMBL/GenBank/DDBJ whole genome shotgun (WGS) entry which is preliminary data.</text>
</comment>
<evidence type="ECO:0000313" key="2">
    <source>
        <dbReference type="EMBL" id="KAJ1352007.1"/>
    </source>
</evidence>
<protein>
    <submittedName>
        <fullName evidence="2">Uncharacterized protein</fullName>
    </submittedName>
</protein>
<feature type="compositionally biased region" description="Basic and acidic residues" evidence="1">
    <location>
        <begin position="34"/>
        <end position="50"/>
    </location>
</feature>
<gene>
    <name evidence="2" type="ORF">KIN20_008195</name>
</gene>
<evidence type="ECO:0000256" key="1">
    <source>
        <dbReference type="SAM" id="MobiDB-lite"/>
    </source>
</evidence>
<evidence type="ECO:0000313" key="3">
    <source>
        <dbReference type="Proteomes" id="UP001196413"/>
    </source>
</evidence>
<organism evidence="2 3">
    <name type="scientific">Parelaphostrongylus tenuis</name>
    <name type="common">Meningeal worm</name>
    <dbReference type="NCBI Taxonomy" id="148309"/>
    <lineage>
        <taxon>Eukaryota</taxon>
        <taxon>Metazoa</taxon>
        <taxon>Ecdysozoa</taxon>
        <taxon>Nematoda</taxon>
        <taxon>Chromadorea</taxon>
        <taxon>Rhabditida</taxon>
        <taxon>Rhabditina</taxon>
        <taxon>Rhabditomorpha</taxon>
        <taxon>Strongyloidea</taxon>
        <taxon>Metastrongylidae</taxon>
        <taxon>Parelaphostrongylus</taxon>
    </lineage>
</organism>
<dbReference type="Proteomes" id="UP001196413">
    <property type="component" value="Unassembled WGS sequence"/>
</dbReference>